<sequence length="87" mass="8811">MSDRFASHAPSLTGPASAGFAIIPNDSLDLVEITRAVYVGIGGDLVVTMASGQALTFASVPDGSVLPLRISRVHATGTTAESILGLT</sequence>
<gene>
    <name evidence="1" type="ORF">AS026_09500</name>
</gene>
<dbReference type="EMBL" id="LNCD01000085">
    <property type="protein sequence ID" value="KWV50432.1"/>
    <property type="molecule type" value="Genomic_DNA"/>
</dbReference>
<dbReference type="Proteomes" id="UP000068164">
    <property type="component" value="Unassembled WGS sequence"/>
</dbReference>
<reference evidence="1 2" key="1">
    <citation type="submission" date="2015-11" db="EMBL/GenBank/DDBJ databases">
        <title>Draft Genome Sequence of the Strain BR 10423 (Rhizobium sp.) isolated from nodules of Mimosa pudica.</title>
        <authorList>
            <person name="Barauna A.C."/>
            <person name="Zilli J.E."/>
            <person name="Simoes-Araujo J.L."/>
            <person name="Reis V.M."/>
            <person name="James E.K."/>
            <person name="Reis F.B.Jr."/>
            <person name="Rouws L.F."/>
            <person name="Passos S.R."/>
            <person name="Gois S.R."/>
        </authorList>
    </citation>
    <scope>NUCLEOTIDE SEQUENCE [LARGE SCALE GENOMIC DNA]</scope>
    <source>
        <strain evidence="1 2">BR10423</strain>
    </source>
</reference>
<dbReference type="RefSeq" id="WP_062371447.1">
    <property type="nucleotide sequence ID" value="NZ_LNCD01000085.1"/>
</dbReference>
<comment type="caution">
    <text evidence="1">The sequence shown here is derived from an EMBL/GenBank/DDBJ whole genome shotgun (WGS) entry which is preliminary data.</text>
</comment>
<dbReference type="OrthoDB" id="7916272at2"/>
<evidence type="ECO:0000313" key="2">
    <source>
        <dbReference type="Proteomes" id="UP000068164"/>
    </source>
</evidence>
<protein>
    <submittedName>
        <fullName evidence="1">Uncharacterized protein</fullName>
    </submittedName>
</protein>
<keyword evidence="2" id="KW-1185">Reference proteome</keyword>
<organism evidence="1 2">
    <name type="scientific">Rhizobium altiplani</name>
    <dbReference type="NCBI Taxonomy" id="1864509"/>
    <lineage>
        <taxon>Bacteria</taxon>
        <taxon>Pseudomonadati</taxon>
        <taxon>Pseudomonadota</taxon>
        <taxon>Alphaproteobacteria</taxon>
        <taxon>Hyphomicrobiales</taxon>
        <taxon>Rhizobiaceae</taxon>
        <taxon>Rhizobium/Agrobacterium group</taxon>
        <taxon>Rhizobium</taxon>
    </lineage>
</organism>
<accession>A0A120FKB4</accession>
<evidence type="ECO:0000313" key="1">
    <source>
        <dbReference type="EMBL" id="KWV50432.1"/>
    </source>
</evidence>
<name>A0A120FKB4_9HYPH</name>
<proteinExistence type="predicted"/>
<dbReference type="AlphaFoldDB" id="A0A120FKB4"/>